<dbReference type="STRING" id="1798664.A3C93_01220"/>
<gene>
    <name evidence="6" type="ORF">A3C93_01220</name>
</gene>
<dbReference type="Gene3D" id="2.40.30.170">
    <property type="match status" value="1"/>
</dbReference>
<dbReference type="Gene3D" id="2.40.420.20">
    <property type="match status" value="1"/>
</dbReference>
<evidence type="ECO:0000256" key="2">
    <source>
        <dbReference type="ARBA" id="ARBA00009477"/>
    </source>
</evidence>
<keyword evidence="4" id="KW-0812">Transmembrane</keyword>
<dbReference type="InterPro" id="IPR006143">
    <property type="entry name" value="RND_pump_MFP"/>
</dbReference>
<dbReference type="GO" id="GO:0030313">
    <property type="term" value="C:cell envelope"/>
    <property type="evidence" value="ECO:0007669"/>
    <property type="project" value="UniProtKB-SubCell"/>
</dbReference>
<dbReference type="Proteomes" id="UP000178636">
    <property type="component" value="Unassembled WGS sequence"/>
</dbReference>
<keyword evidence="4" id="KW-1133">Transmembrane helix</keyword>
<reference evidence="6 7" key="1">
    <citation type="journal article" date="2016" name="Nat. Commun.">
        <title>Thousands of microbial genomes shed light on interconnected biogeochemical processes in an aquifer system.</title>
        <authorList>
            <person name="Anantharaman K."/>
            <person name="Brown C.T."/>
            <person name="Hug L.A."/>
            <person name="Sharon I."/>
            <person name="Castelle C.J."/>
            <person name="Probst A.J."/>
            <person name="Thomas B.C."/>
            <person name="Singh A."/>
            <person name="Wilkins M.J."/>
            <person name="Karaoz U."/>
            <person name="Brodie E.L."/>
            <person name="Williams K.H."/>
            <person name="Hubbard S.S."/>
            <person name="Banfield J.F."/>
        </authorList>
    </citation>
    <scope>NUCLEOTIDE SEQUENCE [LARGE SCALE GENOMIC DNA]</scope>
</reference>
<feature type="domain" description="CusB-like beta-barrel" evidence="5">
    <location>
        <begin position="381"/>
        <end position="456"/>
    </location>
</feature>
<dbReference type="PANTHER" id="PTHR32347">
    <property type="entry name" value="EFFLUX SYSTEM COMPONENT YKNX-RELATED"/>
    <property type="match status" value="1"/>
</dbReference>
<organism evidence="6 7">
    <name type="scientific">Candidatus Lloydbacteria bacterium RIFCSPHIGHO2_02_FULL_54_17</name>
    <dbReference type="NCBI Taxonomy" id="1798664"/>
    <lineage>
        <taxon>Bacteria</taxon>
        <taxon>Candidatus Lloydiibacteriota</taxon>
    </lineage>
</organism>
<accession>A0A1G2DCT9</accession>
<dbReference type="PANTHER" id="PTHR32347:SF23">
    <property type="entry name" value="BLL5650 PROTEIN"/>
    <property type="match status" value="1"/>
</dbReference>
<dbReference type="GO" id="GO:0016020">
    <property type="term" value="C:membrane"/>
    <property type="evidence" value="ECO:0007669"/>
    <property type="project" value="InterPro"/>
</dbReference>
<dbReference type="Gene3D" id="2.40.50.100">
    <property type="match status" value="2"/>
</dbReference>
<sequence length="522" mass="55538">MRSSFHYLKSHKFFIFVVVLALLGGGVFYFKSPALPTYETARVEKGDVIQEVSVTGRVESEREVALAFERGGRVVAEPVQVGSRVGRGDVLVRLDSSELAASRLQVEANLDYEIATLAQLQKGARPEDIAVSEARAKSAAVSLDNAMNGAVDTVRGAYSAADDAVRNKTDIVWRNPRTLNPELIIPATDSALANSLPALRVEIEKTLNELTSIAKAAEEASDETALTTHLEATEKALFAIKEYLNKLALTVNGLFPSSSLTQASIDTYKANVASARTSIEGTLSALLGAEKEIRSAASALAVANDELALKRGGPTGEAILAQEAKIASVRASLANYDVQIAKMTLTTPFSGVVTKQSAKLGATVAPNEPLLTIQSNGAFKITANIPEVDVAKITIGDKAEVTLDAYGDTTVFPAAVSSIDPAETVIEGVPTYKVTLYFNDRDERVRSGMTANLDILTEKREGVLRIPTRAVTTKEGKKVVRVTDVSGLREVIVETGLRGSDGTVEIVAGLSEGDEVVTFEGK</sequence>
<dbReference type="GO" id="GO:0022857">
    <property type="term" value="F:transmembrane transporter activity"/>
    <property type="evidence" value="ECO:0007669"/>
    <property type="project" value="InterPro"/>
</dbReference>
<evidence type="ECO:0000313" key="7">
    <source>
        <dbReference type="Proteomes" id="UP000178636"/>
    </source>
</evidence>
<name>A0A1G2DCT9_9BACT</name>
<evidence type="ECO:0000256" key="1">
    <source>
        <dbReference type="ARBA" id="ARBA00004196"/>
    </source>
</evidence>
<dbReference type="InterPro" id="IPR050465">
    <property type="entry name" value="UPF0194_transport"/>
</dbReference>
<protein>
    <recommendedName>
        <fullName evidence="5">CusB-like beta-barrel domain-containing protein</fullName>
    </recommendedName>
</protein>
<evidence type="ECO:0000259" key="5">
    <source>
        <dbReference type="Pfam" id="PF25954"/>
    </source>
</evidence>
<evidence type="ECO:0000256" key="4">
    <source>
        <dbReference type="SAM" id="Phobius"/>
    </source>
</evidence>
<dbReference type="Pfam" id="PF25954">
    <property type="entry name" value="Beta-barrel_RND_2"/>
    <property type="match status" value="1"/>
</dbReference>
<keyword evidence="3" id="KW-0175">Coiled coil</keyword>
<comment type="caution">
    <text evidence="6">The sequence shown here is derived from an EMBL/GenBank/DDBJ whole genome shotgun (WGS) entry which is preliminary data.</text>
</comment>
<proteinExistence type="inferred from homology"/>
<comment type="subcellular location">
    <subcellularLocation>
        <location evidence="1">Cell envelope</location>
    </subcellularLocation>
</comment>
<comment type="similarity">
    <text evidence="2">Belongs to the membrane fusion protein (MFP) (TC 8.A.1) family.</text>
</comment>
<dbReference type="AlphaFoldDB" id="A0A1G2DCT9"/>
<evidence type="ECO:0000256" key="3">
    <source>
        <dbReference type="ARBA" id="ARBA00023054"/>
    </source>
</evidence>
<keyword evidence="4" id="KW-0472">Membrane</keyword>
<feature type="transmembrane region" description="Helical" evidence="4">
    <location>
        <begin position="12"/>
        <end position="30"/>
    </location>
</feature>
<dbReference type="EMBL" id="MHLO01000047">
    <property type="protein sequence ID" value="OGZ10700.1"/>
    <property type="molecule type" value="Genomic_DNA"/>
</dbReference>
<dbReference type="NCBIfam" id="TIGR01730">
    <property type="entry name" value="RND_mfp"/>
    <property type="match status" value="1"/>
</dbReference>
<evidence type="ECO:0000313" key="6">
    <source>
        <dbReference type="EMBL" id="OGZ10700.1"/>
    </source>
</evidence>
<dbReference type="InterPro" id="IPR058792">
    <property type="entry name" value="Beta-barrel_RND_2"/>
</dbReference>